<evidence type="ECO:0000256" key="5">
    <source>
        <dbReference type="SAM" id="Phobius"/>
    </source>
</evidence>
<dbReference type="GO" id="GO:0016020">
    <property type="term" value="C:membrane"/>
    <property type="evidence" value="ECO:0007669"/>
    <property type="project" value="UniProtKB-SubCell"/>
</dbReference>
<protein>
    <recommendedName>
        <fullName evidence="8">DoxX-like family protein</fullName>
    </recommendedName>
</protein>
<gene>
    <name evidence="6" type="ORF">A4H97_28080</name>
</gene>
<keyword evidence="7" id="KW-1185">Reference proteome</keyword>
<comment type="caution">
    <text evidence="6">The sequence shown here is derived from an EMBL/GenBank/DDBJ whole genome shotgun (WGS) entry which is preliminary data.</text>
</comment>
<evidence type="ECO:0000313" key="7">
    <source>
        <dbReference type="Proteomes" id="UP000192610"/>
    </source>
</evidence>
<accession>A0A1V9EUP1</accession>
<dbReference type="Pfam" id="PF13564">
    <property type="entry name" value="DoxX_2"/>
    <property type="match status" value="1"/>
</dbReference>
<dbReference type="STRING" id="354355.SAMN05660816_05819"/>
<sequence length="128" mass="14305">MKPKTITILYWVFTVLFAALMIFSSLDSLAVNKRAIGLIHDMLGFPIYFIPFTGFAKLFGSIAILIPGLKTIKEWAYAGLFFDLAGATYSGLAVSPSFDPRILGMLIWFVTGILSYIFWKKRLKLGKA</sequence>
<feature type="transmembrane region" description="Helical" evidence="5">
    <location>
        <begin position="46"/>
        <end position="68"/>
    </location>
</feature>
<proteinExistence type="predicted"/>
<evidence type="ECO:0000256" key="2">
    <source>
        <dbReference type="ARBA" id="ARBA00022692"/>
    </source>
</evidence>
<comment type="subcellular location">
    <subcellularLocation>
        <location evidence="1">Membrane</location>
        <topology evidence="1">Multi-pass membrane protein</topology>
    </subcellularLocation>
</comment>
<evidence type="ECO:0000256" key="4">
    <source>
        <dbReference type="ARBA" id="ARBA00023136"/>
    </source>
</evidence>
<organism evidence="6 7">
    <name type="scientific">Niastella yeongjuensis</name>
    <dbReference type="NCBI Taxonomy" id="354355"/>
    <lineage>
        <taxon>Bacteria</taxon>
        <taxon>Pseudomonadati</taxon>
        <taxon>Bacteroidota</taxon>
        <taxon>Chitinophagia</taxon>
        <taxon>Chitinophagales</taxon>
        <taxon>Chitinophagaceae</taxon>
        <taxon>Niastella</taxon>
    </lineage>
</organism>
<keyword evidence="3 5" id="KW-1133">Transmembrane helix</keyword>
<dbReference type="InterPro" id="IPR016944">
    <property type="entry name" value="UCP030066"/>
</dbReference>
<feature type="transmembrane region" description="Helical" evidence="5">
    <location>
        <begin position="101"/>
        <end position="119"/>
    </location>
</feature>
<evidence type="ECO:0008006" key="8">
    <source>
        <dbReference type="Google" id="ProtNLM"/>
    </source>
</evidence>
<keyword evidence="2 5" id="KW-0812">Transmembrane</keyword>
<dbReference type="Proteomes" id="UP000192610">
    <property type="component" value="Unassembled WGS sequence"/>
</dbReference>
<reference evidence="7" key="1">
    <citation type="submission" date="2016-04" db="EMBL/GenBank/DDBJ databases">
        <authorList>
            <person name="Chen L."/>
            <person name="Zhuang W."/>
            <person name="Wang G."/>
        </authorList>
    </citation>
    <scope>NUCLEOTIDE SEQUENCE [LARGE SCALE GENOMIC DNA]</scope>
    <source>
        <strain evidence="7">17621</strain>
    </source>
</reference>
<evidence type="ECO:0000256" key="3">
    <source>
        <dbReference type="ARBA" id="ARBA00022989"/>
    </source>
</evidence>
<dbReference type="OrthoDB" id="7960583at2"/>
<evidence type="ECO:0000256" key="1">
    <source>
        <dbReference type="ARBA" id="ARBA00004141"/>
    </source>
</evidence>
<dbReference type="RefSeq" id="WP_081200065.1">
    <property type="nucleotide sequence ID" value="NZ_FOCZ01000015.1"/>
</dbReference>
<dbReference type="PIRSF" id="PIRSF030066">
    <property type="entry name" value="UCP030066"/>
    <property type="match status" value="1"/>
</dbReference>
<evidence type="ECO:0000313" key="6">
    <source>
        <dbReference type="EMBL" id="OQP49752.1"/>
    </source>
</evidence>
<keyword evidence="4 5" id="KW-0472">Membrane</keyword>
<dbReference type="AlphaFoldDB" id="A0A1V9EUP1"/>
<dbReference type="EMBL" id="LVXG01000013">
    <property type="protein sequence ID" value="OQP49752.1"/>
    <property type="molecule type" value="Genomic_DNA"/>
</dbReference>
<feature type="transmembrane region" description="Helical" evidence="5">
    <location>
        <begin position="7"/>
        <end position="26"/>
    </location>
</feature>
<feature type="transmembrane region" description="Helical" evidence="5">
    <location>
        <begin position="75"/>
        <end position="95"/>
    </location>
</feature>
<name>A0A1V9EUP1_9BACT</name>
<dbReference type="InterPro" id="IPR032808">
    <property type="entry name" value="DoxX"/>
</dbReference>